<keyword evidence="1" id="KW-0812">Transmembrane</keyword>
<protein>
    <submittedName>
        <fullName evidence="2">Unannotated protein</fullName>
    </submittedName>
</protein>
<dbReference type="AlphaFoldDB" id="A0A6J7XW44"/>
<feature type="transmembrane region" description="Helical" evidence="1">
    <location>
        <begin position="6"/>
        <end position="27"/>
    </location>
</feature>
<evidence type="ECO:0000256" key="1">
    <source>
        <dbReference type="SAM" id="Phobius"/>
    </source>
</evidence>
<keyword evidence="1" id="KW-0472">Membrane</keyword>
<keyword evidence="1" id="KW-1133">Transmembrane helix</keyword>
<accession>A0A6J7XW44</accession>
<gene>
    <name evidence="2" type="ORF">UFOPK3554_01214</name>
</gene>
<proteinExistence type="predicted"/>
<reference evidence="2" key="1">
    <citation type="submission" date="2020-05" db="EMBL/GenBank/DDBJ databases">
        <authorList>
            <person name="Chiriac C."/>
            <person name="Salcher M."/>
            <person name="Ghai R."/>
            <person name="Kavagutti S V."/>
        </authorList>
    </citation>
    <scope>NUCLEOTIDE SEQUENCE</scope>
</reference>
<name>A0A6J7XW44_9ZZZZ</name>
<evidence type="ECO:0000313" key="2">
    <source>
        <dbReference type="EMBL" id="CAB5241061.1"/>
    </source>
</evidence>
<organism evidence="2">
    <name type="scientific">freshwater metagenome</name>
    <dbReference type="NCBI Taxonomy" id="449393"/>
    <lineage>
        <taxon>unclassified sequences</taxon>
        <taxon>metagenomes</taxon>
        <taxon>ecological metagenomes</taxon>
    </lineage>
</organism>
<dbReference type="EMBL" id="CAFBSG010000025">
    <property type="protein sequence ID" value="CAB5241061.1"/>
    <property type="molecule type" value="Genomic_DNA"/>
</dbReference>
<sequence length="107" mass="11897">MLGGINTALFLTSFGGFAILGALILFLRWTFSTNRKYVVLPDRAGRKDDYGLLRPLPTPRNFIEAEMVRQELLANNIRATLADTLDGPQIMVFEKDVAIAQAILKSN</sequence>